<dbReference type="PANTHER" id="PTHR30055:SF234">
    <property type="entry name" value="HTH-TYPE TRANSCRIPTIONAL REGULATOR BETI"/>
    <property type="match status" value="1"/>
</dbReference>
<dbReference type="EMBL" id="JBFTEZ010000002">
    <property type="protein sequence ID" value="MEX6462894.1"/>
    <property type="molecule type" value="Genomic_DNA"/>
</dbReference>
<evidence type="ECO:0000313" key="7">
    <source>
        <dbReference type="EMBL" id="MCT2116597.1"/>
    </source>
</evidence>
<keyword evidence="2 4" id="KW-0238">DNA-binding</keyword>
<evidence type="ECO:0000256" key="1">
    <source>
        <dbReference type="ARBA" id="ARBA00023015"/>
    </source>
</evidence>
<dbReference type="SUPFAM" id="SSF46689">
    <property type="entry name" value="Homeodomain-like"/>
    <property type="match status" value="1"/>
</dbReference>
<evidence type="ECO:0000313" key="9">
    <source>
        <dbReference type="Proteomes" id="UP001206890"/>
    </source>
</evidence>
<keyword evidence="10" id="KW-1185">Reference proteome</keyword>
<reference evidence="10" key="2">
    <citation type="submission" date="2024-07" db="EMBL/GenBank/DDBJ databases">
        <title>Pseudomonas strain that inhibits Aeromonas fish pathogens.</title>
        <authorList>
            <person name="Wildschutte H."/>
        </authorList>
    </citation>
    <scope>NUCLEOTIDE SEQUENCE [LARGE SCALE GENOMIC DNA]</scope>
    <source>
        <strain evidence="10">n60</strain>
    </source>
</reference>
<dbReference type="Pfam" id="PF00440">
    <property type="entry name" value="TetR_N"/>
    <property type="match status" value="1"/>
</dbReference>
<reference evidence="7" key="1">
    <citation type="submission" date="2022-04" db="EMBL/GenBank/DDBJ databases">
        <title>Human microbiome associated bacterial genomes.</title>
        <authorList>
            <person name="Sandstrom S."/>
            <person name="Salamzade R."/>
            <person name="Kalan L.R."/>
        </authorList>
    </citation>
    <scope>NUCLEOTIDE SEQUENCE</scope>
    <source>
        <strain evidence="7">P3-SID1762</strain>
    </source>
</reference>
<evidence type="ECO:0000313" key="10">
    <source>
        <dbReference type="Proteomes" id="UP001560293"/>
    </source>
</evidence>
<dbReference type="PROSITE" id="PS50977">
    <property type="entry name" value="HTH_TETR_2"/>
    <property type="match status" value="1"/>
</dbReference>
<evidence type="ECO:0000256" key="5">
    <source>
        <dbReference type="SAM" id="MobiDB-lite"/>
    </source>
</evidence>
<comment type="caution">
    <text evidence="7">The sequence shown here is derived from an EMBL/GenBank/DDBJ whole genome shotgun (WGS) entry which is preliminary data.</text>
</comment>
<dbReference type="PRINTS" id="PR00455">
    <property type="entry name" value="HTHTETR"/>
</dbReference>
<name>A0AAW5Q5Z1_9ACTN</name>
<dbReference type="InterPro" id="IPR001647">
    <property type="entry name" value="HTH_TetR"/>
</dbReference>
<dbReference type="InterPro" id="IPR050109">
    <property type="entry name" value="HTH-type_TetR-like_transc_reg"/>
</dbReference>
<feature type="domain" description="HTH tetR-type" evidence="6">
    <location>
        <begin position="1"/>
        <end position="61"/>
    </location>
</feature>
<dbReference type="Gene3D" id="1.10.357.10">
    <property type="entry name" value="Tetracycline Repressor, domain 2"/>
    <property type="match status" value="1"/>
</dbReference>
<organism evidence="7 9">
    <name type="scientific">Dietzia cinnamea</name>
    <dbReference type="NCBI Taxonomy" id="321318"/>
    <lineage>
        <taxon>Bacteria</taxon>
        <taxon>Bacillati</taxon>
        <taxon>Actinomycetota</taxon>
        <taxon>Actinomycetes</taxon>
        <taxon>Mycobacteriales</taxon>
        <taxon>Dietziaceae</taxon>
        <taxon>Dietzia</taxon>
    </lineage>
</organism>
<accession>A0AAW5Q5Z1</accession>
<sequence>MRSRDSILEAAREVIGRAGFGGVTIAAVAKQANVSRQTIYSIFGSREELVSEAVAERLTMMTGAFADLLNNSDSPLELIVGIAVEVRNRILGDPLLRVLAVGGGTDPVSDPGAAARTHEYCIALLAPAAERFPELAGRLGFVTDVGIHVGWSVLCLDSPAARSDDDLRAFLNTWLAPLMQTFTKAGSDSVGRDGAAWGAGSGGAGSGGAGSGEA</sequence>
<evidence type="ECO:0000256" key="4">
    <source>
        <dbReference type="PROSITE-ProRule" id="PRU00335"/>
    </source>
</evidence>
<keyword evidence="1" id="KW-0805">Transcription regulation</keyword>
<dbReference type="EMBL" id="JALXTC010000006">
    <property type="protein sequence ID" value="MCT2116597.1"/>
    <property type="molecule type" value="Genomic_DNA"/>
</dbReference>
<protein>
    <submittedName>
        <fullName evidence="7">TetR/AcrR family transcriptional regulator</fullName>
    </submittedName>
</protein>
<evidence type="ECO:0000256" key="3">
    <source>
        <dbReference type="ARBA" id="ARBA00023163"/>
    </source>
</evidence>
<evidence type="ECO:0000259" key="6">
    <source>
        <dbReference type="PROSITE" id="PS50977"/>
    </source>
</evidence>
<dbReference type="Proteomes" id="UP001560293">
    <property type="component" value="Unassembled WGS sequence"/>
</dbReference>
<dbReference type="InterPro" id="IPR009057">
    <property type="entry name" value="Homeodomain-like_sf"/>
</dbReference>
<feature type="region of interest" description="Disordered" evidence="5">
    <location>
        <begin position="193"/>
        <end position="214"/>
    </location>
</feature>
<dbReference type="AlphaFoldDB" id="A0AAW5Q5Z1"/>
<dbReference type="Proteomes" id="UP001206890">
    <property type="component" value="Unassembled WGS sequence"/>
</dbReference>
<evidence type="ECO:0000256" key="2">
    <source>
        <dbReference type="ARBA" id="ARBA00023125"/>
    </source>
</evidence>
<dbReference type="GO" id="GO:0000976">
    <property type="term" value="F:transcription cis-regulatory region binding"/>
    <property type="evidence" value="ECO:0007669"/>
    <property type="project" value="TreeGrafter"/>
</dbReference>
<keyword evidence="3" id="KW-0804">Transcription</keyword>
<feature type="compositionally biased region" description="Gly residues" evidence="5">
    <location>
        <begin position="197"/>
        <end position="214"/>
    </location>
</feature>
<evidence type="ECO:0000313" key="8">
    <source>
        <dbReference type="EMBL" id="MEX6462894.1"/>
    </source>
</evidence>
<reference evidence="8" key="3">
    <citation type="submission" date="2024-07" db="EMBL/GenBank/DDBJ databases">
        <authorList>
            <person name="Wildschutte H."/>
        </authorList>
    </citation>
    <scope>NUCLEOTIDE SEQUENCE</scope>
    <source>
        <strain evidence="8">N60</strain>
    </source>
</reference>
<proteinExistence type="predicted"/>
<feature type="DNA-binding region" description="H-T-H motif" evidence="4">
    <location>
        <begin position="24"/>
        <end position="43"/>
    </location>
</feature>
<gene>
    <name evidence="8" type="ORF">AB6N35_00785</name>
    <name evidence="7" type="ORF">M3D93_02320</name>
</gene>
<dbReference type="RefSeq" id="WP_061229852.1">
    <property type="nucleotide sequence ID" value="NZ_JAFFGT010000007.1"/>
</dbReference>
<dbReference type="PANTHER" id="PTHR30055">
    <property type="entry name" value="HTH-TYPE TRANSCRIPTIONAL REGULATOR RUTR"/>
    <property type="match status" value="1"/>
</dbReference>
<dbReference type="GO" id="GO:0003700">
    <property type="term" value="F:DNA-binding transcription factor activity"/>
    <property type="evidence" value="ECO:0007669"/>
    <property type="project" value="TreeGrafter"/>
</dbReference>